<dbReference type="Gene3D" id="1.10.357.10">
    <property type="entry name" value="Tetracycline Repressor, domain 2"/>
    <property type="match status" value="1"/>
</dbReference>
<sequence>MRGSGSTPVNELCFTNCVARPRTITDERLLNALGAVITTRGPGFTVADVAAEAGVSVGTVSQRFGSKHGLLVALSRAAVGQVRDRVRSAGNALEAILGVFGALDDASTAANNLGQLAIDLADPELRELHGEFFAAFEAELAPLARAVPGAPPHAARILVSLANGAAIAWSVRPTGSLLDRLTEDITAVLKGWQSNG</sequence>
<feature type="domain" description="HTH tetR-type" evidence="5">
    <location>
        <begin position="23"/>
        <end position="82"/>
    </location>
</feature>
<evidence type="ECO:0000313" key="7">
    <source>
        <dbReference type="Proteomes" id="UP000192674"/>
    </source>
</evidence>
<evidence type="ECO:0000259" key="5">
    <source>
        <dbReference type="PROSITE" id="PS50977"/>
    </source>
</evidence>
<keyword evidence="3" id="KW-0804">Transcription</keyword>
<dbReference type="InterPro" id="IPR050109">
    <property type="entry name" value="HTH-type_TetR-like_transc_reg"/>
</dbReference>
<evidence type="ECO:0000256" key="1">
    <source>
        <dbReference type="ARBA" id="ARBA00023015"/>
    </source>
</evidence>
<dbReference type="PANTHER" id="PTHR30055:SF234">
    <property type="entry name" value="HTH-TYPE TRANSCRIPTIONAL REGULATOR BETI"/>
    <property type="match status" value="1"/>
</dbReference>
<dbReference type="EMBL" id="FWXV01000002">
    <property type="protein sequence ID" value="SMC95546.1"/>
    <property type="molecule type" value="Genomic_DNA"/>
</dbReference>
<keyword evidence="2 4" id="KW-0238">DNA-binding</keyword>
<dbReference type="PROSITE" id="PS01081">
    <property type="entry name" value="HTH_TETR_1"/>
    <property type="match status" value="1"/>
</dbReference>
<dbReference type="InterPro" id="IPR001647">
    <property type="entry name" value="HTH_TetR"/>
</dbReference>
<dbReference type="InterPro" id="IPR036271">
    <property type="entry name" value="Tet_transcr_reg_TetR-rel_C_sf"/>
</dbReference>
<dbReference type="SUPFAM" id="SSF48498">
    <property type="entry name" value="Tetracyclin repressor-like, C-terminal domain"/>
    <property type="match status" value="1"/>
</dbReference>
<gene>
    <name evidence="6" type="ORF">SAMN05661093_03175</name>
</gene>
<protein>
    <submittedName>
        <fullName evidence="6">Transcriptional regulator, TetR family</fullName>
    </submittedName>
</protein>
<proteinExistence type="predicted"/>
<evidence type="ECO:0000256" key="3">
    <source>
        <dbReference type="ARBA" id="ARBA00023163"/>
    </source>
</evidence>
<dbReference type="Pfam" id="PF00440">
    <property type="entry name" value="TetR_N"/>
    <property type="match status" value="1"/>
</dbReference>
<dbReference type="AlphaFoldDB" id="A0A1Y5XHP5"/>
<dbReference type="InterPro" id="IPR023772">
    <property type="entry name" value="DNA-bd_HTH_TetR-type_CS"/>
</dbReference>
<organism evidence="6 7">
    <name type="scientific">Kibdelosporangium aridum</name>
    <dbReference type="NCBI Taxonomy" id="2030"/>
    <lineage>
        <taxon>Bacteria</taxon>
        <taxon>Bacillati</taxon>
        <taxon>Actinomycetota</taxon>
        <taxon>Actinomycetes</taxon>
        <taxon>Pseudonocardiales</taxon>
        <taxon>Pseudonocardiaceae</taxon>
        <taxon>Kibdelosporangium</taxon>
    </lineage>
</organism>
<dbReference type="GO" id="GO:0003700">
    <property type="term" value="F:DNA-binding transcription factor activity"/>
    <property type="evidence" value="ECO:0007669"/>
    <property type="project" value="TreeGrafter"/>
</dbReference>
<evidence type="ECO:0000313" key="6">
    <source>
        <dbReference type="EMBL" id="SMC95546.1"/>
    </source>
</evidence>
<evidence type="ECO:0000256" key="4">
    <source>
        <dbReference type="PROSITE-ProRule" id="PRU00335"/>
    </source>
</evidence>
<feature type="DNA-binding region" description="H-T-H motif" evidence="4">
    <location>
        <begin position="45"/>
        <end position="64"/>
    </location>
</feature>
<dbReference type="InterPro" id="IPR009057">
    <property type="entry name" value="Homeodomain-like_sf"/>
</dbReference>
<dbReference type="Proteomes" id="UP000192674">
    <property type="component" value="Unassembled WGS sequence"/>
</dbReference>
<name>A0A1Y5XHP5_KIBAR</name>
<keyword evidence="1" id="KW-0805">Transcription regulation</keyword>
<dbReference type="PROSITE" id="PS50977">
    <property type="entry name" value="HTH_TETR_2"/>
    <property type="match status" value="1"/>
</dbReference>
<accession>A0A1Y5XHP5</accession>
<reference evidence="6 7" key="1">
    <citation type="submission" date="2017-04" db="EMBL/GenBank/DDBJ databases">
        <authorList>
            <person name="Afonso C.L."/>
            <person name="Miller P.J."/>
            <person name="Scott M.A."/>
            <person name="Spackman E."/>
            <person name="Goraichik I."/>
            <person name="Dimitrov K.M."/>
            <person name="Suarez D.L."/>
            <person name="Swayne D.E."/>
        </authorList>
    </citation>
    <scope>NUCLEOTIDE SEQUENCE [LARGE SCALE GENOMIC DNA]</scope>
    <source>
        <strain evidence="6 7">DSM 43828</strain>
    </source>
</reference>
<dbReference type="PANTHER" id="PTHR30055">
    <property type="entry name" value="HTH-TYPE TRANSCRIPTIONAL REGULATOR RUTR"/>
    <property type="match status" value="1"/>
</dbReference>
<dbReference type="SUPFAM" id="SSF46689">
    <property type="entry name" value="Homeodomain-like"/>
    <property type="match status" value="1"/>
</dbReference>
<keyword evidence="7" id="KW-1185">Reference proteome</keyword>
<dbReference type="GO" id="GO:0000976">
    <property type="term" value="F:transcription cis-regulatory region binding"/>
    <property type="evidence" value="ECO:0007669"/>
    <property type="project" value="TreeGrafter"/>
</dbReference>
<evidence type="ECO:0000256" key="2">
    <source>
        <dbReference type="ARBA" id="ARBA00023125"/>
    </source>
</evidence>